<evidence type="ECO:0000313" key="8">
    <source>
        <dbReference type="EMBL" id="BDW85329.1"/>
    </source>
</evidence>
<evidence type="ECO:0008006" key="10">
    <source>
        <dbReference type="Google" id="ProtNLM"/>
    </source>
</evidence>
<dbReference type="InterPro" id="IPR018011">
    <property type="entry name" value="Carb_sulfotrans_8-10"/>
</dbReference>
<evidence type="ECO:0000256" key="6">
    <source>
        <dbReference type="ARBA" id="ARBA00023136"/>
    </source>
</evidence>
<keyword evidence="6" id="KW-0472">Membrane</keyword>
<dbReference type="GO" id="GO:0016051">
    <property type="term" value="P:carbohydrate biosynthetic process"/>
    <property type="evidence" value="ECO:0007669"/>
    <property type="project" value="InterPro"/>
</dbReference>
<organism evidence="8 9">
    <name type="scientific">Roseicyclus marinus</name>
    <dbReference type="NCBI Taxonomy" id="2161673"/>
    <lineage>
        <taxon>Bacteria</taxon>
        <taxon>Pseudomonadati</taxon>
        <taxon>Pseudomonadota</taxon>
        <taxon>Alphaproteobacteria</taxon>
        <taxon>Rhodobacterales</taxon>
        <taxon>Roseobacteraceae</taxon>
        <taxon>Roseicyclus</taxon>
    </lineage>
</organism>
<evidence type="ECO:0000256" key="7">
    <source>
        <dbReference type="ARBA" id="ARBA00023180"/>
    </source>
</evidence>
<name>A0AA48HGT7_9RHOB</name>
<gene>
    <name evidence="8" type="ORF">MACH21_15060</name>
</gene>
<protein>
    <recommendedName>
        <fullName evidence="10">Sulfotransferase family protein</fullName>
    </recommendedName>
</protein>
<dbReference type="PANTHER" id="PTHR12137:SF54">
    <property type="entry name" value="CARBOHYDRATE SULFOTRANSFERASE"/>
    <property type="match status" value="1"/>
</dbReference>
<evidence type="ECO:0000256" key="4">
    <source>
        <dbReference type="ARBA" id="ARBA00022989"/>
    </source>
</evidence>
<evidence type="ECO:0000313" key="9">
    <source>
        <dbReference type="Proteomes" id="UP001337723"/>
    </source>
</evidence>
<comment type="subcellular location">
    <subcellularLocation>
        <location evidence="1">Golgi apparatus membrane</location>
        <topology evidence="1">Single-pass type II membrane protein</topology>
    </subcellularLocation>
</comment>
<evidence type="ECO:0000256" key="1">
    <source>
        <dbReference type="ARBA" id="ARBA00004323"/>
    </source>
</evidence>
<dbReference type="Pfam" id="PF03567">
    <property type="entry name" value="Sulfotransfer_2"/>
    <property type="match status" value="1"/>
</dbReference>
<evidence type="ECO:0000256" key="3">
    <source>
        <dbReference type="ARBA" id="ARBA00022692"/>
    </source>
</evidence>
<dbReference type="PANTHER" id="PTHR12137">
    <property type="entry name" value="CARBOHYDRATE SULFOTRANSFERASE"/>
    <property type="match status" value="1"/>
</dbReference>
<dbReference type="Proteomes" id="UP001337723">
    <property type="component" value="Chromosome"/>
</dbReference>
<keyword evidence="4" id="KW-1133">Transmembrane helix</keyword>
<dbReference type="GO" id="GO:0008146">
    <property type="term" value="F:sulfotransferase activity"/>
    <property type="evidence" value="ECO:0007669"/>
    <property type="project" value="InterPro"/>
</dbReference>
<dbReference type="AlphaFoldDB" id="A0AA48HGT7"/>
<dbReference type="KEGG" id="rmai:MACH21_15060"/>
<keyword evidence="3" id="KW-0812">Transmembrane</keyword>
<keyword evidence="2" id="KW-0808">Transferase</keyword>
<keyword evidence="5" id="KW-0333">Golgi apparatus</keyword>
<proteinExistence type="predicted"/>
<evidence type="ECO:0000256" key="5">
    <source>
        <dbReference type="ARBA" id="ARBA00023034"/>
    </source>
</evidence>
<dbReference type="InterPro" id="IPR005331">
    <property type="entry name" value="Sulfotransferase"/>
</dbReference>
<accession>A0AA48HGT7</accession>
<evidence type="ECO:0000256" key="2">
    <source>
        <dbReference type="ARBA" id="ARBA00022679"/>
    </source>
</evidence>
<keyword evidence="7" id="KW-0325">Glycoprotein</keyword>
<keyword evidence="9" id="KW-1185">Reference proteome</keyword>
<dbReference type="EMBL" id="AP027266">
    <property type="protein sequence ID" value="BDW85329.1"/>
    <property type="molecule type" value="Genomic_DNA"/>
</dbReference>
<dbReference type="GO" id="GO:0016020">
    <property type="term" value="C:membrane"/>
    <property type="evidence" value="ECO:0007669"/>
    <property type="project" value="InterPro"/>
</dbReference>
<sequence>MRPRISLRNRYVYFPIAKAANSTVKWMLYNLETHGRINDESSKAFRNQNQKILVHDNLYGPLLTPWQIANFQDIDMRLATQEEFFKFSFVRNPFTRVLSAYLDRAQRKNTGLYKMIRDRADRDDFEFKKMLSIILEVPDDEREIHARAQVPQSGLTVFPEVKIGRFETLKEDFISIATKIYPKVDLTKDSSDIDQIMTSPTKTGAVELVQKYYDAEAIEMVLAAYETDFANLGYSRHLEGSFDAHGR</sequence>
<reference evidence="8 9" key="1">
    <citation type="submission" date="2023-01" db="EMBL/GenBank/DDBJ databases">
        <title>Complete genome sequence of Roseicyclus marinus strain Dej080120_10.</title>
        <authorList>
            <person name="Ueki S."/>
            <person name="Maruyama F."/>
        </authorList>
    </citation>
    <scope>NUCLEOTIDE SEQUENCE [LARGE SCALE GENOMIC DNA]</scope>
    <source>
        <strain evidence="8 9">Dej080120_10</strain>
    </source>
</reference>